<accession>A0ACB9BSB0</accession>
<reference evidence="2" key="1">
    <citation type="journal article" date="2022" name="Mol. Ecol. Resour.">
        <title>The genomes of chicory, endive, great burdock and yacon provide insights into Asteraceae palaeo-polyploidization history and plant inulin production.</title>
        <authorList>
            <person name="Fan W."/>
            <person name="Wang S."/>
            <person name="Wang H."/>
            <person name="Wang A."/>
            <person name="Jiang F."/>
            <person name="Liu H."/>
            <person name="Zhao H."/>
            <person name="Xu D."/>
            <person name="Zhang Y."/>
        </authorList>
    </citation>
    <scope>NUCLEOTIDE SEQUENCE [LARGE SCALE GENOMIC DNA]</scope>
    <source>
        <strain evidence="2">cv. Yunnan</strain>
    </source>
</reference>
<evidence type="ECO:0000313" key="1">
    <source>
        <dbReference type="EMBL" id="KAI3724855.1"/>
    </source>
</evidence>
<organism evidence="1 2">
    <name type="scientific">Smallanthus sonchifolius</name>
    <dbReference type="NCBI Taxonomy" id="185202"/>
    <lineage>
        <taxon>Eukaryota</taxon>
        <taxon>Viridiplantae</taxon>
        <taxon>Streptophyta</taxon>
        <taxon>Embryophyta</taxon>
        <taxon>Tracheophyta</taxon>
        <taxon>Spermatophyta</taxon>
        <taxon>Magnoliopsida</taxon>
        <taxon>eudicotyledons</taxon>
        <taxon>Gunneridae</taxon>
        <taxon>Pentapetalae</taxon>
        <taxon>asterids</taxon>
        <taxon>campanulids</taxon>
        <taxon>Asterales</taxon>
        <taxon>Asteraceae</taxon>
        <taxon>Asteroideae</taxon>
        <taxon>Heliantheae alliance</taxon>
        <taxon>Millerieae</taxon>
        <taxon>Smallanthus</taxon>
    </lineage>
</organism>
<sequence length="288" mass="31989">MNARLKTWFFDISWSSVLRLSRSKGEQDLRTRSGSGIFGHLSDSKLGRKGSLTIVCIMNIIFGLMTSLSPNYWTYVLLRLLTGFSTGGVGVCAFVLATEPVGPTKRGIAGMSTFCFFSLGIALLSGIAYIFPSWRFLYIASSIPSIIFLVFMLPFISESPRWYLIQGQTDQAMKIMHKIAKSNGKHLPENVHIVLDNEAKSCGHKESVTASVIDVIKSPITRKRLFLLMVINFTSAVVYYGLNLNATNLQTNLYLNVLFNSIAEMPAYLLTAILIDRFGRNGLVESFA</sequence>
<protein>
    <submittedName>
        <fullName evidence="1">Uncharacterized protein</fullName>
    </submittedName>
</protein>
<proteinExistence type="predicted"/>
<reference evidence="1 2" key="2">
    <citation type="journal article" date="2022" name="Mol. Ecol. Resour.">
        <title>The genomes of chicory, endive, great burdock and yacon provide insights into Asteraceae paleo-polyploidization history and plant inulin production.</title>
        <authorList>
            <person name="Fan W."/>
            <person name="Wang S."/>
            <person name="Wang H."/>
            <person name="Wang A."/>
            <person name="Jiang F."/>
            <person name="Liu H."/>
            <person name="Zhao H."/>
            <person name="Xu D."/>
            <person name="Zhang Y."/>
        </authorList>
    </citation>
    <scope>NUCLEOTIDE SEQUENCE [LARGE SCALE GENOMIC DNA]</scope>
    <source>
        <strain evidence="2">cv. Yunnan</strain>
        <tissue evidence="1">Leaves</tissue>
    </source>
</reference>
<dbReference type="Proteomes" id="UP001056120">
    <property type="component" value="Linkage Group LG22"/>
</dbReference>
<name>A0ACB9BSB0_9ASTR</name>
<gene>
    <name evidence="1" type="ORF">L1987_64622</name>
</gene>
<keyword evidence="2" id="KW-1185">Reference proteome</keyword>
<comment type="caution">
    <text evidence="1">The sequence shown here is derived from an EMBL/GenBank/DDBJ whole genome shotgun (WGS) entry which is preliminary data.</text>
</comment>
<evidence type="ECO:0000313" key="2">
    <source>
        <dbReference type="Proteomes" id="UP001056120"/>
    </source>
</evidence>
<dbReference type="EMBL" id="CM042039">
    <property type="protein sequence ID" value="KAI3724855.1"/>
    <property type="molecule type" value="Genomic_DNA"/>
</dbReference>